<dbReference type="Proteomes" id="UP000054270">
    <property type="component" value="Unassembled WGS sequence"/>
</dbReference>
<proteinExistence type="predicted"/>
<dbReference type="AlphaFoldDB" id="A0A0D2PH53"/>
<name>A0A0D2PH53_HYPSF</name>
<sequence length="55" mass="6094">MINEPWPSMSNALKVDSNATGFKLATGGEHIVDIDNQNSTSTTHKRSKITPIYIY</sequence>
<evidence type="ECO:0000313" key="2">
    <source>
        <dbReference type="Proteomes" id="UP000054270"/>
    </source>
</evidence>
<evidence type="ECO:0000313" key="1">
    <source>
        <dbReference type="EMBL" id="KJA30159.1"/>
    </source>
</evidence>
<reference evidence="2" key="1">
    <citation type="submission" date="2014-04" db="EMBL/GenBank/DDBJ databases">
        <title>Evolutionary Origins and Diversification of the Mycorrhizal Mutualists.</title>
        <authorList>
            <consortium name="DOE Joint Genome Institute"/>
            <consortium name="Mycorrhizal Genomics Consortium"/>
            <person name="Kohler A."/>
            <person name="Kuo A."/>
            <person name="Nagy L.G."/>
            <person name="Floudas D."/>
            <person name="Copeland A."/>
            <person name="Barry K.W."/>
            <person name="Cichocki N."/>
            <person name="Veneault-Fourrey C."/>
            <person name="LaButti K."/>
            <person name="Lindquist E.A."/>
            <person name="Lipzen A."/>
            <person name="Lundell T."/>
            <person name="Morin E."/>
            <person name="Murat C."/>
            <person name="Riley R."/>
            <person name="Ohm R."/>
            <person name="Sun H."/>
            <person name="Tunlid A."/>
            <person name="Henrissat B."/>
            <person name="Grigoriev I.V."/>
            <person name="Hibbett D.S."/>
            <person name="Martin F."/>
        </authorList>
    </citation>
    <scope>NUCLEOTIDE SEQUENCE [LARGE SCALE GENOMIC DNA]</scope>
    <source>
        <strain evidence="2">FD-334 SS-4</strain>
    </source>
</reference>
<protein>
    <submittedName>
        <fullName evidence="1">Uncharacterized protein</fullName>
    </submittedName>
</protein>
<organism evidence="1 2">
    <name type="scientific">Hypholoma sublateritium (strain FD-334 SS-4)</name>
    <dbReference type="NCBI Taxonomy" id="945553"/>
    <lineage>
        <taxon>Eukaryota</taxon>
        <taxon>Fungi</taxon>
        <taxon>Dikarya</taxon>
        <taxon>Basidiomycota</taxon>
        <taxon>Agaricomycotina</taxon>
        <taxon>Agaricomycetes</taxon>
        <taxon>Agaricomycetidae</taxon>
        <taxon>Agaricales</taxon>
        <taxon>Agaricineae</taxon>
        <taxon>Strophariaceae</taxon>
        <taxon>Hypholoma</taxon>
    </lineage>
</organism>
<gene>
    <name evidence="1" type="ORF">HYPSUDRAFT_60997</name>
</gene>
<accession>A0A0D2PH53</accession>
<keyword evidence="2" id="KW-1185">Reference proteome</keyword>
<dbReference type="EMBL" id="KN817518">
    <property type="protein sequence ID" value="KJA30159.1"/>
    <property type="molecule type" value="Genomic_DNA"/>
</dbReference>